<dbReference type="WBParaSite" id="ES5_v2.g29246.t1">
    <property type="protein sequence ID" value="ES5_v2.g29246.t1"/>
    <property type="gene ID" value="ES5_v2.g29246"/>
</dbReference>
<organism evidence="1 2">
    <name type="scientific">Panagrolaimus sp. ES5</name>
    <dbReference type="NCBI Taxonomy" id="591445"/>
    <lineage>
        <taxon>Eukaryota</taxon>
        <taxon>Metazoa</taxon>
        <taxon>Ecdysozoa</taxon>
        <taxon>Nematoda</taxon>
        <taxon>Chromadorea</taxon>
        <taxon>Rhabditida</taxon>
        <taxon>Tylenchina</taxon>
        <taxon>Panagrolaimomorpha</taxon>
        <taxon>Panagrolaimoidea</taxon>
        <taxon>Panagrolaimidae</taxon>
        <taxon>Panagrolaimus</taxon>
    </lineage>
</organism>
<evidence type="ECO:0000313" key="1">
    <source>
        <dbReference type="Proteomes" id="UP000887579"/>
    </source>
</evidence>
<name>A0AC34GHY0_9BILA</name>
<dbReference type="Proteomes" id="UP000887579">
    <property type="component" value="Unplaced"/>
</dbReference>
<sequence length="227" mass="26281">MLLSDKQIIAVDHRFNNDEIVHDNTPSQLKKKLIGKTIKLLPPEKPCQGVYISIPMLWKRKGDLNNYWKDIVENDVITNFHAIKKIIHVELQKHQLTNGKENVYLINGKKRNTSKFSSSKGAILKNDFSFYKYTFLNTENYKIHFTVKIDDVIDGEPVHILITKNDDGDINRAKESLLRCHLAGIDKIIEITENHSTFVTRYITTDELKQMANNYDVNEAIDEIVNK</sequence>
<protein>
    <submittedName>
        <fullName evidence="2">Uncharacterized protein</fullName>
    </submittedName>
</protein>
<accession>A0AC34GHY0</accession>
<reference evidence="2" key="1">
    <citation type="submission" date="2022-11" db="UniProtKB">
        <authorList>
            <consortium name="WormBaseParasite"/>
        </authorList>
    </citation>
    <scope>IDENTIFICATION</scope>
</reference>
<proteinExistence type="predicted"/>
<evidence type="ECO:0000313" key="2">
    <source>
        <dbReference type="WBParaSite" id="ES5_v2.g29246.t1"/>
    </source>
</evidence>